<keyword evidence="2 12" id="KW-0812">Transmembrane</keyword>
<dbReference type="InterPro" id="IPR023214">
    <property type="entry name" value="HAD_sf"/>
</dbReference>
<dbReference type="PANTHER" id="PTHR24093:SF513">
    <property type="entry name" value="CATION-TRANSPORTING ATPASE I-RELATED"/>
    <property type="match status" value="1"/>
</dbReference>
<dbReference type="SUPFAM" id="SSF81660">
    <property type="entry name" value="Metal cation-transporting ATPase, ATP-binding domain N"/>
    <property type="match status" value="1"/>
</dbReference>
<dbReference type="InterPro" id="IPR008250">
    <property type="entry name" value="ATPase_P-typ_transduc_dom_A_sf"/>
</dbReference>
<feature type="compositionally biased region" description="Gly residues" evidence="11">
    <location>
        <begin position="563"/>
        <end position="600"/>
    </location>
</feature>
<reference evidence="14 15" key="1">
    <citation type="submission" date="2024-10" db="EMBL/GenBank/DDBJ databases">
        <title>The Natural Products Discovery Center: Release of the First 8490 Sequenced Strains for Exploring Actinobacteria Biosynthetic Diversity.</title>
        <authorList>
            <person name="Kalkreuter E."/>
            <person name="Kautsar S.A."/>
            <person name="Yang D."/>
            <person name="Bader C.D."/>
            <person name="Teijaro C.N."/>
            <person name="Fluegel L."/>
            <person name="Davis C.M."/>
            <person name="Simpson J.R."/>
            <person name="Lauterbach L."/>
            <person name="Steele A.D."/>
            <person name="Gui C."/>
            <person name="Meng S."/>
            <person name="Li G."/>
            <person name="Viehrig K."/>
            <person name="Ye F."/>
            <person name="Su P."/>
            <person name="Kiefer A.F."/>
            <person name="Nichols A."/>
            <person name="Cepeda A.J."/>
            <person name="Yan W."/>
            <person name="Fan B."/>
            <person name="Jiang Y."/>
            <person name="Adhikari A."/>
            <person name="Zheng C.-J."/>
            <person name="Schuster L."/>
            <person name="Cowan T.M."/>
            <person name="Smanski M.J."/>
            <person name="Chevrette M.G."/>
            <person name="De Carvalho L.P.S."/>
            <person name="Shen B."/>
        </authorList>
    </citation>
    <scope>NUCLEOTIDE SEQUENCE [LARGE SCALE GENOMIC DNA]</scope>
    <source>
        <strain evidence="14 15">NPDC049503</strain>
    </source>
</reference>
<evidence type="ECO:0000256" key="8">
    <source>
        <dbReference type="ARBA" id="ARBA00022989"/>
    </source>
</evidence>
<feature type="region of interest" description="Disordered" evidence="11">
    <location>
        <begin position="113"/>
        <end position="141"/>
    </location>
</feature>
<evidence type="ECO:0000256" key="9">
    <source>
        <dbReference type="ARBA" id="ARBA00023136"/>
    </source>
</evidence>
<dbReference type="Gene3D" id="1.20.1110.10">
    <property type="entry name" value="Calcium-transporting ATPase, transmembrane domain"/>
    <property type="match status" value="2"/>
</dbReference>
<dbReference type="InterPro" id="IPR023298">
    <property type="entry name" value="ATPase_P-typ_TM_dom_sf"/>
</dbReference>
<evidence type="ECO:0000256" key="4">
    <source>
        <dbReference type="ARBA" id="ARBA00022741"/>
    </source>
</evidence>
<feature type="transmembrane region" description="Helical" evidence="12">
    <location>
        <begin position="1513"/>
        <end position="1534"/>
    </location>
</feature>
<dbReference type="Gene3D" id="3.40.50.1000">
    <property type="entry name" value="HAD superfamily/HAD-like"/>
    <property type="match status" value="2"/>
</dbReference>
<evidence type="ECO:0000256" key="12">
    <source>
        <dbReference type="SAM" id="Phobius"/>
    </source>
</evidence>
<dbReference type="InterPro" id="IPR001757">
    <property type="entry name" value="P_typ_ATPase"/>
</dbReference>
<dbReference type="Pfam" id="PF00702">
    <property type="entry name" value="Hydrolase"/>
    <property type="match status" value="1"/>
</dbReference>
<dbReference type="InterPro" id="IPR006068">
    <property type="entry name" value="ATPase_P-typ_cation-transptr_C"/>
</dbReference>
<evidence type="ECO:0000256" key="10">
    <source>
        <dbReference type="ARBA" id="ARBA00049360"/>
    </source>
</evidence>
<dbReference type="Gene3D" id="2.70.150.10">
    <property type="entry name" value="Calcium-transporting ATPase, cytoplasmic transduction domain A"/>
    <property type="match status" value="1"/>
</dbReference>
<evidence type="ECO:0000313" key="15">
    <source>
        <dbReference type="Proteomes" id="UP001612928"/>
    </source>
</evidence>
<comment type="subcellular location">
    <subcellularLocation>
        <location evidence="1">Cell membrane</location>
        <topology evidence="1">Multi-pass membrane protein</topology>
    </subcellularLocation>
</comment>
<evidence type="ECO:0000256" key="3">
    <source>
        <dbReference type="ARBA" id="ARBA00022723"/>
    </source>
</evidence>
<feature type="domain" description="Cation-transporting P-type ATPase N-terminal" evidence="13">
    <location>
        <begin position="706"/>
        <end position="803"/>
    </location>
</feature>
<dbReference type="NCBIfam" id="TIGR01494">
    <property type="entry name" value="ATPase_P-type"/>
    <property type="match status" value="2"/>
</dbReference>
<dbReference type="EMBL" id="JBITMB010000008">
    <property type="protein sequence ID" value="MFI7444213.1"/>
    <property type="molecule type" value="Genomic_DNA"/>
</dbReference>
<dbReference type="InterPro" id="IPR044492">
    <property type="entry name" value="P_typ_ATPase_HD_dom"/>
</dbReference>
<feature type="transmembrane region" description="Helical" evidence="12">
    <location>
        <begin position="1546"/>
        <end position="1565"/>
    </location>
</feature>
<dbReference type="PRINTS" id="PR00119">
    <property type="entry name" value="CATATPASE"/>
</dbReference>
<comment type="catalytic activity">
    <reaction evidence="10">
        <text>ATP + H2O = ADP + phosphate + H(+)</text>
        <dbReference type="Rhea" id="RHEA:13065"/>
        <dbReference type="ChEBI" id="CHEBI:15377"/>
        <dbReference type="ChEBI" id="CHEBI:15378"/>
        <dbReference type="ChEBI" id="CHEBI:30616"/>
        <dbReference type="ChEBI" id="CHEBI:43474"/>
        <dbReference type="ChEBI" id="CHEBI:456216"/>
    </reaction>
</comment>
<dbReference type="Proteomes" id="UP001612928">
    <property type="component" value="Unassembled WGS sequence"/>
</dbReference>
<evidence type="ECO:0000256" key="7">
    <source>
        <dbReference type="ARBA" id="ARBA00022967"/>
    </source>
</evidence>
<evidence type="ECO:0000256" key="1">
    <source>
        <dbReference type="ARBA" id="ARBA00004651"/>
    </source>
</evidence>
<dbReference type="SUPFAM" id="SSF81665">
    <property type="entry name" value="Calcium ATPase, transmembrane domain M"/>
    <property type="match status" value="1"/>
</dbReference>
<dbReference type="SFLD" id="SFLDS00003">
    <property type="entry name" value="Haloacid_Dehalogenase"/>
    <property type="match status" value="1"/>
</dbReference>
<protein>
    <submittedName>
        <fullName evidence="14">HAD-IC family P-type ATPase</fullName>
    </submittedName>
</protein>
<sequence>MRLPGIRFATGTLLAMLPDPVRDLLPRPRLVRECAGGVRIELRALGGPGTERAARALEKRLLAAGADRAEVNGALGCVFVGRDAAGEADTADGSDEGSVAAFVAVVEELDRVAAADGPPATDSTPADEEDGSCAEKGSDGGRLFDGVEQQARAAVSLGLHLVGAGVALAGQVARVPKLPPVVPAITGLVEHTPRVRREIEERLGRQTAEALLASTRVVTHALALRPVALLIDSAAAAGRYLDARAGRRAWESREEELAAAPGAYRHIRMAVTPRPARLPRGPVERYADAASPAALAAQGLTAVVGADRRRALPVLVAATPRAARLGREAFTGAVVRALAGRGTIVLDHHALHRMDRVDTVVLDAGVLTTGRWAVHGVVPLDPGVDRDELHVRLYSLLDLTDPGARRERDGWTAEPVTSDARAVTLAGRAVAARRGRAPDARAGAPEATGRADVAGWRRQGVRPVMVARHGTAVALVGLAPEPAPLAAAVAAAPGDACAVVLAGGDAGLAGRLGVERTVPGGARLAASVRALQAEGHGVAVVTRRWRRALVQADLAIGVLTGPEPGGTGPGRGWTGGGGPGATGLPGAGPGAGEGGAGLPGTGESAAGSQGAGRVPWDADVIGGLDGAHLLLSCLPHARRAARRGVRVAATGAVVGAGLAAVGPARSALRRAHLAADCTSVAALAAGAWTGRRAARQAPPIPADHTPWHAMPVQDVLDRLRTSPHGLTETQAHHRRTTGSPAEPTTPGRGVAGRADGAPRSRGGAASRAAQGAGSLARACVSELANPLTPVLAAGAGMSAAVGSVLDAGLIAGVMAAGALLGGAQRRGADRALHRLTRVTAPPVRLRRPAGAMTAVPDGLVPGDVVELRAGDAVPADCRLIEAVGLEVDESALTGESQLVVKTAAPTAAAAIADRASMVYRGTTVAAGHGLAAVVAVGESTEWGRTARLAAAGPPPSGVELRLRALSRRILPASIGSGVLLMLIELLRGTPVAAAVAPAVSLAVAAVPEGLPFVATVAELASAKRLSARDALVRNPSTIEALGRVDVLCFDKTGTLTEGRITLARVSDGRTDRPVGELTPELEAVVTAALRACPRHEDGRAVPHPTDRAVVAGARGLGVTQEGWRRTDELPFEPARGYHAVLGLANGRRLLSVKGAPEAVLTRCAGVARGTGTDPLDDGVRRELAKEVDRLARQGHRVLAVAEREASSRADLEESRIDRLRLLGFLCLADPVRPTAKRSVEGLMRAGVRVVMITGDHPSTAEAIAAEINALNGRRVMTGPELDRLDDDALAEVLPEVAVFARVTPGHKARIVAGLRRAGRVVAVTGDGANDVPAIRLADVGVALGPQATPAARAAADIVVTDDRIETIIDAIVEGRAMWGSVRDALGMLLGGNIGEIAFTLGSSLLTGRSALNARQLLLVNLLTDMLPAMAVAVRAPGASSPERLLAEGPEASLGAALSRDIRLRAVTSAGAAGAAWLLARMTGTRARADTVGLVGLVGAQLLQTLAVGGRDRLVLLAALSSLAVLAAAVSVPGLSGLFGCRPTGPVGWGIGLGCAAVAVLVAGLVERAASARVHRPVR</sequence>
<dbReference type="InterPro" id="IPR018303">
    <property type="entry name" value="ATPase_P-typ_P_site"/>
</dbReference>
<dbReference type="SUPFAM" id="SSF81653">
    <property type="entry name" value="Calcium ATPase, transduction domain A"/>
    <property type="match status" value="1"/>
</dbReference>
<feature type="compositionally biased region" description="Low complexity" evidence="11">
    <location>
        <begin position="751"/>
        <end position="768"/>
    </location>
</feature>
<keyword evidence="5" id="KW-0067">ATP-binding</keyword>
<feature type="region of interest" description="Disordered" evidence="11">
    <location>
        <begin position="560"/>
        <end position="611"/>
    </location>
</feature>
<keyword evidence="4" id="KW-0547">Nucleotide-binding</keyword>
<dbReference type="PANTHER" id="PTHR24093">
    <property type="entry name" value="CATION TRANSPORTING ATPASE"/>
    <property type="match status" value="1"/>
</dbReference>
<organism evidence="14 15">
    <name type="scientific">Nonomuraea indica</name>
    <dbReference type="NCBI Taxonomy" id="1581193"/>
    <lineage>
        <taxon>Bacteria</taxon>
        <taxon>Bacillati</taxon>
        <taxon>Actinomycetota</taxon>
        <taxon>Actinomycetes</taxon>
        <taxon>Streptosporangiales</taxon>
        <taxon>Streptosporangiaceae</taxon>
        <taxon>Nonomuraea</taxon>
    </lineage>
</organism>
<keyword evidence="6" id="KW-0460">Magnesium</keyword>
<keyword evidence="7" id="KW-1278">Translocase</keyword>
<dbReference type="InterPro" id="IPR059000">
    <property type="entry name" value="ATPase_P-type_domA"/>
</dbReference>
<dbReference type="Pfam" id="PF00122">
    <property type="entry name" value="E1-E2_ATPase"/>
    <property type="match status" value="1"/>
</dbReference>
<accession>A0ABW8ABQ3</accession>
<evidence type="ECO:0000313" key="14">
    <source>
        <dbReference type="EMBL" id="MFI7444213.1"/>
    </source>
</evidence>
<feature type="region of interest" description="Disordered" evidence="11">
    <location>
        <begin position="726"/>
        <end position="768"/>
    </location>
</feature>
<dbReference type="PROSITE" id="PS00154">
    <property type="entry name" value="ATPASE_E1_E2"/>
    <property type="match status" value="1"/>
</dbReference>
<evidence type="ECO:0000256" key="2">
    <source>
        <dbReference type="ARBA" id="ARBA00022692"/>
    </source>
</evidence>
<proteinExistence type="predicted"/>
<dbReference type="InterPro" id="IPR023299">
    <property type="entry name" value="ATPase_P-typ_cyto_dom_N"/>
</dbReference>
<name>A0ABW8ABQ3_9ACTN</name>
<keyword evidence="3" id="KW-0479">Metal-binding</keyword>
<keyword evidence="8 12" id="KW-1133">Transmembrane helix</keyword>
<keyword evidence="9 12" id="KW-0472">Membrane</keyword>
<evidence type="ECO:0000259" key="13">
    <source>
        <dbReference type="SMART" id="SM00831"/>
    </source>
</evidence>
<dbReference type="Pfam" id="PF00689">
    <property type="entry name" value="Cation_ATPase_C"/>
    <property type="match status" value="1"/>
</dbReference>
<comment type="caution">
    <text evidence="14">The sequence shown here is derived from an EMBL/GenBank/DDBJ whole genome shotgun (WGS) entry which is preliminary data.</text>
</comment>
<dbReference type="RefSeq" id="WP_397024458.1">
    <property type="nucleotide sequence ID" value="NZ_JBITMB010000008.1"/>
</dbReference>
<dbReference type="SUPFAM" id="SSF56784">
    <property type="entry name" value="HAD-like"/>
    <property type="match status" value="1"/>
</dbReference>
<dbReference type="SFLD" id="SFLDG00002">
    <property type="entry name" value="C1.7:_P-type_atpase_like"/>
    <property type="match status" value="1"/>
</dbReference>
<dbReference type="InterPro" id="IPR004014">
    <property type="entry name" value="ATPase_P-typ_cation-transptr_N"/>
</dbReference>
<dbReference type="InterPro" id="IPR036412">
    <property type="entry name" value="HAD-like_sf"/>
</dbReference>
<evidence type="ECO:0000256" key="5">
    <source>
        <dbReference type="ARBA" id="ARBA00022840"/>
    </source>
</evidence>
<gene>
    <name evidence="14" type="ORF">ACIBP5_29940</name>
</gene>
<evidence type="ECO:0000256" key="11">
    <source>
        <dbReference type="SAM" id="MobiDB-lite"/>
    </source>
</evidence>
<dbReference type="SMART" id="SM00831">
    <property type="entry name" value="Cation_ATPase_N"/>
    <property type="match status" value="1"/>
</dbReference>
<dbReference type="PRINTS" id="PR00120">
    <property type="entry name" value="HATPASE"/>
</dbReference>
<evidence type="ECO:0000256" key="6">
    <source>
        <dbReference type="ARBA" id="ARBA00022842"/>
    </source>
</evidence>
<dbReference type="Gene3D" id="3.40.1110.10">
    <property type="entry name" value="Calcium-transporting ATPase, cytoplasmic domain N"/>
    <property type="match status" value="1"/>
</dbReference>
<dbReference type="SFLD" id="SFLDF00027">
    <property type="entry name" value="p-type_atpase"/>
    <property type="match status" value="1"/>
</dbReference>
<keyword evidence="15" id="KW-1185">Reference proteome</keyword>